<accession>A0A0D3FR81</accession>
<dbReference type="PANTHER" id="PTHR34710">
    <property type="entry name" value="OS03G0834100 PROTEIN"/>
    <property type="match status" value="1"/>
</dbReference>
<evidence type="ECO:0000259" key="2">
    <source>
        <dbReference type="Pfam" id="PF12274"/>
    </source>
</evidence>
<name>A0A0D3FR81_9ORYZ</name>
<proteinExistence type="predicted"/>
<sequence>MGSLVSRLMATCVQEEKELEEKEEEEVVEEDENEEEEEEEEEDPQPYVPSRPLPSEEVRDGYSIREAHAALDYYNANHTGAEYELVKPLMAACVFFKRRMWYHVSLLARRNGQTTAPPIEYFFAELREGASDSFIVEACTMIENPQSCSGNKCSLCPTRYEIVHPSEEELLCGKEGDVKDFLRLRNLSPLPFTCPVTVPEIEIVVEK</sequence>
<protein>
    <recommendedName>
        <fullName evidence="2">DUF3615 domain-containing protein</fullName>
    </recommendedName>
</protein>
<feature type="region of interest" description="Disordered" evidence="1">
    <location>
        <begin position="1"/>
        <end position="56"/>
    </location>
</feature>
<reference evidence="3" key="2">
    <citation type="submission" date="2015-03" db="UniProtKB">
        <authorList>
            <consortium name="EnsemblPlants"/>
        </authorList>
    </citation>
    <scope>IDENTIFICATION</scope>
</reference>
<dbReference type="AlphaFoldDB" id="A0A0D3FR81"/>
<evidence type="ECO:0000313" key="3">
    <source>
        <dbReference type="EnsemblPlants" id="OBART03G40540.1"/>
    </source>
</evidence>
<dbReference type="EnsemblPlants" id="OBART03G40540.1">
    <property type="protein sequence ID" value="OBART03G40540.1"/>
    <property type="gene ID" value="OBART03G40540"/>
</dbReference>
<dbReference type="PANTHER" id="PTHR34710:SF10">
    <property type="entry name" value="EXPRESSED PROTEIN"/>
    <property type="match status" value="1"/>
</dbReference>
<keyword evidence="4" id="KW-1185">Reference proteome</keyword>
<dbReference type="PaxDb" id="65489-OBART03G40540.1"/>
<dbReference type="Proteomes" id="UP000026960">
    <property type="component" value="Chromosome 3"/>
</dbReference>
<dbReference type="eggNOG" id="ENOG502R2UQ">
    <property type="taxonomic scope" value="Eukaryota"/>
</dbReference>
<organism evidence="3">
    <name type="scientific">Oryza barthii</name>
    <dbReference type="NCBI Taxonomy" id="65489"/>
    <lineage>
        <taxon>Eukaryota</taxon>
        <taxon>Viridiplantae</taxon>
        <taxon>Streptophyta</taxon>
        <taxon>Embryophyta</taxon>
        <taxon>Tracheophyta</taxon>
        <taxon>Spermatophyta</taxon>
        <taxon>Magnoliopsida</taxon>
        <taxon>Liliopsida</taxon>
        <taxon>Poales</taxon>
        <taxon>Poaceae</taxon>
        <taxon>BOP clade</taxon>
        <taxon>Oryzoideae</taxon>
        <taxon>Oryzeae</taxon>
        <taxon>Oryzinae</taxon>
        <taxon>Oryza</taxon>
    </lineage>
</organism>
<evidence type="ECO:0000313" key="4">
    <source>
        <dbReference type="Proteomes" id="UP000026960"/>
    </source>
</evidence>
<dbReference type="Pfam" id="PF12274">
    <property type="entry name" value="DUF3615"/>
    <property type="match status" value="1"/>
</dbReference>
<feature type="compositionally biased region" description="Acidic residues" evidence="1">
    <location>
        <begin position="21"/>
        <end position="44"/>
    </location>
</feature>
<reference evidence="3" key="1">
    <citation type="journal article" date="2009" name="Rice">
        <title>De Novo Next Generation Sequencing of Plant Genomes.</title>
        <authorList>
            <person name="Rounsley S."/>
            <person name="Marri P.R."/>
            <person name="Yu Y."/>
            <person name="He R."/>
            <person name="Sisneros N."/>
            <person name="Goicoechea J.L."/>
            <person name="Lee S.J."/>
            <person name="Angelova A."/>
            <person name="Kudrna D."/>
            <person name="Luo M."/>
            <person name="Affourtit J."/>
            <person name="Desany B."/>
            <person name="Knight J."/>
            <person name="Niazi F."/>
            <person name="Egholm M."/>
            <person name="Wing R.A."/>
        </authorList>
    </citation>
    <scope>NUCLEOTIDE SEQUENCE [LARGE SCALE GENOMIC DNA]</scope>
    <source>
        <strain evidence="3">cv. IRGC 105608</strain>
    </source>
</reference>
<dbReference type="InterPro" id="IPR022059">
    <property type="entry name" value="DUF3615"/>
</dbReference>
<evidence type="ECO:0000256" key="1">
    <source>
        <dbReference type="SAM" id="MobiDB-lite"/>
    </source>
</evidence>
<feature type="domain" description="DUF3615" evidence="2">
    <location>
        <begin position="67"/>
        <end position="165"/>
    </location>
</feature>
<dbReference type="HOGENOM" id="CLU_096234_0_0_1"/>
<dbReference type="Gramene" id="OBART03G40540.1">
    <property type="protein sequence ID" value="OBART03G40540.1"/>
    <property type="gene ID" value="OBART03G40540"/>
</dbReference>